<feature type="binding site" evidence="15">
    <location>
        <position position="307"/>
    </location>
    <ligand>
        <name>NADP(+)</name>
        <dbReference type="ChEBI" id="CHEBI:58349"/>
    </ligand>
</feature>
<dbReference type="GO" id="GO:0004073">
    <property type="term" value="F:aspartate-semialdehyde dehydrogenase activity"/>
    <property type="evidence" value="ECO:0007669"/>
    <property type="project" value="UniProtKB-EC"/>
</dbReference>
<keyword evidence="9 15" id="KW-0521">NADP</keyword>
<evidence type="ECO:0000256" key="8">
    <source>
        <dbReference type="ARBA" id="ARBA00022697"/>
    </source>
</evidence>
<dbReference type="RefSeq" id="WP_066758075.1">
    <property type="nucleotide sequence ID" value="NZ_JBHUMB010000006.1"/>
</dbReference>
<evidence type="ECO:0000256" key="2">
    <source>
        <dbReference type="ARBA" id="ARBA00005076"/>
    </source>
</evidence>
<dbReference type="Gene3D" id="3.30.360.10">
    <property type="entry name" value="Dihydrodipicolinate Reductase, domain 2"/>
    <property type="match status" value="1"/>
</dbReference>
<proteinExistence type="inferred from homology"/>
<evidence type="ECO:0000313" key="18">
    <source>
        <dbReference type="Proteomes" id="UP001597418"/>
    </source>
</evidence>
<comment type="function">
    <text evidence="15">Catalyzes the NADPH-dependent formation of L-aspartate-semialdehyde (L-ASA) by the reductive dephosphorylation of L-aspartyl-4-phosphate.</text>
</comment>
<dbReference type="SUPFAM" id="SSF55347">
    <property type="entry name" value="Glyceraldehyde-3-phosphate dehydrogenase-like, C-terminal domain"/>
    <property type="match status" value="1"/>
</dbReference>
<evidence type="ECO:0000256" key="7">
    <source>
        <dbReference type="ARBA" id="ARBA00022605"/>
    </source>
</evidence>
<comment type="pathway">
    <text evidence="2 15">Amino-acid biosynthesis; L-lysine biosynthesis via DAP pathway; (S)-tetrahydrodipicolinate from L-aspartate: step 2/4.</text>
</comment>
<dbReference type="Pfam" id="PF02774">
    <property type="entry name" value="Semialdhyde_dhC"/>
    <property type="match status" value="1"/>
</dbReference>
<dbReference type="InterPro" id="IPR012280">
    <property type="entry name" value="Semialdhyde_DH_dimer_dom"/>
</dbReference>
<evidence type="ECO:0000256" key="9">
    <source>
        <dbReference type="ARBA" id="ARBA00022857"/>
    </source>
</evidence>
<comment type="caution">
    <text evidence="17">The sequence shown here is derived from an EMBL/GenBank/DDBJ whole genome shotgun (WGS) entry which is preliminary data.</text>
</comment>
<dbReference type="CDD" id="cd02316">
    <property type="entry name" value="VcASADH2_like_N"/>
    <property type="match status" value="1"/>
</dbReference>
<evidence type="ECO:0000256" key="11">
    <source>
        <dbReference type="ARBA" id="ARBA00023002"/>
    </source>
</evidence>
<evidence type="ECO:0000256" key="14">
    <source>
        <dbReference type="ARBA" id="ARBA00047891"/>
    </source>
</evidence>
<keyword evidence="7 15" id="KW-0028">Amino-acid biosynthesis</keyword>
<keyword evidence="11 15" id="KW-0560">Oxidoreductase</keyword>
<evidence type="ECO:0000256" key="13">
    <source>
        <dbReference type="ARBA" id="ARBA00023167"/>
    </source>
</evidence>
<evidence type="ECO:0000313" key="17">
    <source>
        <dbReference type="EMBL" id="MFD2743082.1"/>
    </source>
</evidence>
<feature type="binding site" evidence="15">
    <location>
        <begin position="37"/>
        <end position="38"/>
    </location>
    <ligand>
        <name>NADP(+)</name>
        <dbReference type="ChEBI" id="CHEBI:58349"/>
    </ligand>
</feature>
<keyword evidence="18" id="KW-1185">Reference proteome</keyword>
<feature type="active site" description="Acyl-thioester intermediate" evidence="15">
    <location>
        <position position="126"/>
    </location>
</feature>
<dbReference type="EC" id="1.2.1.11" evidence="6 15"/>
<dbReference type="SUPFAM" id="SSF51735">
    <property type="entry name" value="NAD(P)-binding Rossmann-fold domains"/>
    <property type="match status" value="1"/>
</dbReference>
<keyword evidence="13 15" id="KW-0486">Methionine biosynthesis</keyword>
<feature type="binding site" evidence="15">
    <location>
        <position position="153"/>
    </location>
    <ligand>
        <name>substrate</name>
    </ligand>
</feature>
<sequence length="331" mass="36259">MKVAVVGATGLVGSEMLTVLAERNFPVTELIPVASERSKGKEIEFKGKKYKVVTAQDAIALKPDVALFSAGGSTSTEFAPLFAEAGITVVDNSSAWRMDPSKKLIVPEVNGDVLTSEDKIIANPNCSTIQMVVVMKPLHEKYKIKRVVVSTYQSVTGTGVAAVKQLNDERAGVDGEKAYPHQIDLNVIPQIDVFQDNGYTKEEMKMIKETNKIMRDDSIRVTATTVRIPVIGGHSESVNIEFENDFDLQEVRDLLAAQEGIVVVDNPAKLEYPMPKDAHGKDEVFVGRIRRDESQDKTLNLWVVADNLRKGAATNAVQIAELLHKNQLIGS</sequence>
<dbReference type="NCBIfam" id="TIGR01296">
    <property type="entry name" value="asd_B"/>
    <property type="match status" value="1"/>
</dbReference>
<evidence type="ECO:0000256" key="1">
    <source>
        <dbReference type="ARBA" id="ARBA00005021"/>
    </source>
</evidence>
<feature type="domain" description="Semialdehyde dehydrogenase NAD-binding" evidence="16">
    <location>
        <begin position="2"/>
        <end position="117"/>
    </location>
</feature>
<evidence type="ECO:0000256" key="10">
    <source>
        <dbReference type="ARBA" id="ARBA00022915"/>
    </source>
</evidence>
<organism evidence="17 18">
    <name type="scientific">Sphingobacterium populi</name>
    <dbReference type="NCBI Taxonomy" id="1812824"/>
    <lineage>
        <taxon>Bacteria</taxon>
        <taxon>Pseudomonadati</taxon>
        <taxon>Bacteroidota</taxon>
        <taxon>Sphingobacteriia</taxon>
        <taxon>Sphingobacteriales</taxon>
        <taxon>Sphingobacteriaceae</taxon>
        <taxon>Sphingobacterium</taxon>
    </lineage>
</organism>
<name>A0ABW5UEH3_9SPHI</name>
<dbReference type="HAMAP" id="MF_02121">
    <property type="entry name" value="ASADH"/>
    <property type="match status" value="1"/>
</dbReference>
<comment type="pathway">
    <text evidence="1 15">Amino-acid biosynthesis; L-methionine biosynthesis via de novo pathway; L-homoserine from L-aspartate: step 2/3.</text>
</comment>
<dbReference type="NCBIfam" id="NF011456">
    <property type="entry name" value="PRK14874.1"/>
    <property type="match status" value="1"/>
</dbReference>
<dbReference type="EMBL" id="JBHUMB010000006">
    <property type="protein sequence ID" value="MFD2743082.1"/>
    <property type="molecule type" value="Genomic_DNA"/>
</dbReference>
<keyword evidence="12 15" id="KW-0457">Lysine biosynthesis</keyword>
<evidence type="ECO:0000256" key="3">
    <source>
        <dbReference type="ARBA" id="ARBA00005097"/>
    </source>
</evidence>
<dbReference type="PIRSF" id="PIRSF000148">
    <property type="entry name" value="ASA_dh"/>
    <property type="match status" value="1"/>
</dbReference>
<evidence type="ECO:0000256" key="5">
    <source>
        <dbReference type="ARBA" id="ARBA00011738"/>
    </source>
</evidence>
<dbReference type="Gene3D" id="3.40.50.720">
    <property type="entry name" value="NAD(P)-binding Rossmann-like Domain"/>
    <property type="match status" value="1"/>
</dbReference>
<keyword evidence="10 15" id="KW-0220">Diaminopimelate biosynthesis</keyword>
<dbReference type="CDD" id="cd18131">
    <property type="entry name" value="ASADH_C_bac_euk_like"/>
    <property type="match status" value="1"/>
</dbReference>
<dbReference type="InterPro" id="IPR005986">
    <property type="entry name" value="Asp_semialdehyde_DH_beta"/>
</dbReference>
<evidence type="ECO:0000256" key="4">
    <source>
        <dbReference type="ARBA" id="ARBA00010584"/>
    </source>
</evidence>
<comment type="catalytic activity">
    <reaction evidence="14 15">
        <text>L-aspartate 4-semialdehyde + phosphate + NADP(+) = 4-phospho-L-aspartate + NADPH + H(+)</text>
        <dbReference type="Rhea" id="RHEA:24284"/>
        <dbReference type="ChEBI" id="CHEBI:15378"/>
        <dbReference type="ChEBI" id="CHEBI:43474"/>
        <dbReference type="ChEBI" id="CHEBI:57535"/>
        <dbReference type="ChEBI" id="CHEBI:57783"/>
        <dbReference type="ChEBI" id="CHEBI:58349"/>
        <dbReference type="ChEBI" id="CHEBI:537519"/>
        <dbReference type="EC" id="1.2.1.11"/>
    </reaction>
</comment>
<accession>A0ABW5UEH3</accession>
<evidence type="ECO:0000256" key="12">
    <source>
        <dbReference type="ARBA" id="ARBA00023154"/>
    </source>
</evidence>
<comment type="subunit">
    <text evidence="5 15">Homodimer.</text>
</comment>
<feature type="binding site" evidence="15">
    <location>
        <begin position="9"/>
        <end position="12"/>
    </location>
    <ligand>
        <name>NADP(+)</name>
        <dbReference type="ChEBI" id="CHEBI:58349"/>
    </ligand>
</feature>
<dbReference type="Pfam" id="PF01118">
    <property type="entry name" value="Semialdhyde_dh"/>
    <property type="match status" value="1"/>
</dbReference>
<evidence type="ECO:0000256" key="6">
    <source>
        <dbReference type="ARBA" id="ARBA00013120"/>
    </source>
</evidence>
<comment type="caution">
    <text evidence="15">Lacks conserved residue(s) required for the propagation of feature annotation.</text>
</comment>
<dbReference type="Proteomes" id="UP001597418">
    <property type="component" value="Unassembled WGS sequence"/>
</dbReference>
<dbReference type="SMART" id="SM00859">
    <property type="entry name" value="Semialdhyde_dh"/>
    <property type="match status" value="1"/>
</dbReference>
<dbReference type="PANTHER" id="PTHR46278">
    <property type="entry name" value="DEHYDROGENASE, PUTATIVE-RELATED"/>
    <property type="match status" value="1"/>
</dbReference>
<feature type="binding site" evidence="15">
    <location>
        <position position="227"/>
    </location>
    <ligand>
        <name>substrate</name>
    </ligand>
</feature>
<dbReference type="InterPro" id="IPR036291">
    <property type="entry name" value="NAD(P)-bd_dom_sf"/>
</dbReference>
<comment type="pathway">
    <text evidence="3 15">Amino-acid biosynthesis; L-threonine biosynthesis; L-threonine from L-aspartate: step 2/5.</text>
</comment>
<reference evidence="18" key="1">
    <citation type="journal article" date="2019" name="Int. J. Syst. Evol. Microbiol.">
        <title>The Global Catalogue of Microorganisms (GCM) 10K type strain sequencing project: providing services to taxonomists for standard genome sequencing and annotation.</title>
        <authorList>
            <consortium name="The Broad Institute Genomics Platform"/>
            <consortium name="The Broad Institute Genome Sequencing Center for Infectious Disease"/>
            <person name="Wu L."/>
            <person name="Ma J."/>
        </authorList>
    </citation>
    <scope>NUCLEOTIDE SEQUENCE [LARGE SCALE GENOMIC DNA]</scope>
    <source>
        <strain evidence="18">KCTC 42247</strain>
    </source>
</reference>
<evidence type="ECO:0000256" key="15">
    <source>
        <dbReference type="HAMAP-Rule" id="MF_02121"/>
    </source>
</evidence>
<keyword evidence="8 15" id="KW-0791">Threonine biosynthesis</keyword>
<feature type="binding site" evidence="15">
    <location>
        <position position="97"/>
    </location>
    <ligand>
        <name>phosphate</name>
        <dbReference type="ChEBI" id="CHEBI:43474"/>
    </ligand>
</feature>
<protein>
    <recommendedName>
        <fullName evidence="6 15">Aspartate-semialdehyde dehydrogenase</fullName>
        <shortName evidence="15">ASA dehydrogenase</shortName>
        <shortName evidence="15">ASADH</shortName>
        <ecNumber evidence="6 15">1.2.1.11</ecNumber>
    </recommendedName>
    <alternativeName>
        <fullName evidence="15">Aspartate-beta-semialdehyde dehydrogenase</fullName>
    </alternativeName>
</protein>
<dbReference type="InterPro" id="IPR012080">
    <property type="entry name" value="Asp_semialdehyde_DH"/>
</dbReference>
<gene>
    <name evidence="15" type="primary">asd</name>
    <name evidence="17" type="ORF">ACFSQ6_06695</name>
</gene>
<comment type="similarity">
    <text evidence="4 15">Belongs to the aspartate-semialdehyde dehydrogenase family.</text>
</comment>
<dbReference type="InterPro" id="IPR000534">
    <property type="entry name" value="Semialdehyde_DH_NAD-bd"/>
</dbReference>
<feature type="active site" description="Proton acceptor" evidence="15">
    <location>
        <position position="234"/>
    </location>
</feature>
<dbReference type="PANTHER" id="PTHR46278:SF2">
    <property type="entry name" value="ASPARTATE-SEMIALDEHYDE DEHYDROGENASE"/>
    <property type="match status" value="1"/>
</dbReference>
<evidence type="ECO:0000259" key="16">
    <source>
        <dbReference type="SMART" id="SM00859"/>
    </source>
</evidence>